<dbReference type="eggNOG" id="COG4118">
    <property type="taxonomic scope" value="Bacteria"/>
</dbReference>
<sequence length="104" mass="11336">MRVNLNFESFSDRLDWLASSCLLAMQTVGAFEAKTHLSSLLDSVCQGEQIVITRHGCPIARLVPAEGPDQSAVQAAIARLRQLSQGQTLNGITVQELRDTGRRA</sequence>
<evidence type="ECO:0000313" key="3">
    <source>
        <dbReference type="EMBL" id="BAD78536.1"/>
    </source>
</evidence>
<evidence type="ECO:0000256" key="1">
    <source>
        <dbReference type="ARBA" id="ARBA00009981"/>
    </source>
</evidence>
<evidence type="ECO:0000313" key="4">
    <source>
        <dbReference type="Proteomes" id="UP000001175"/>
    </source>
</evidence>
<dbReference type="EMBL" id="AP008231">
    <property type="protein sequence ID" value="BAD78536.1"/>
    <property type="molecule type" value="Genomic_DNA"/>
</dbReference>
<dbReference type="PANTHER" id="PTHR35377:SF8">
    <property type="entry name" value="ANTITOXIN VAPB22"/>
    <property type="match status" value="1"/>
</dbReference>
<evidence type="ECO:0000256" key="2">
    <source>
        <dbReference type="RuleBase" id="RU362080"/>
    </source>
</evidence>
<name>A0A0H3K0H0_SYNP6</name>
<comment type="function">
    <text evidence="2">Antitoxin component of a type II toxin-antitoxin (TA) system.</text>
</comment>
<accession>A0A0H3K0H0</accession>
<dbReference type="PANTHER" id="PTHR35377">
    <property type="entry name" value="ANTITOXIN VAPB49-RELATED-RELATED"/>
    <property type="match status" value="1"/>
</dbReference>
<dbReference type="SUPFAM" id="SSF143120">
    <property type="entry name" value="YefM-like"/>
    <property type="match status" value="1"/>
</dbReference>
<protein>
    <recommendedName>
        <fullName evidence="2">Antitoxin</fullName>
    </recommendedName>
</protein>
<dbReference type="Pfam" id="PF02604">
    <property type="entry name" value="PhdYeFM_antitox"/>
    <property type="match status" value="1"/>
</dbReference>
<proteinExistence type="inferred from homology"/>
<dbReference type="InterPro" id="IPR051416">
    <property type="entry name" value="phD-YefM_TA_antitoxins"/>
</dbReference>
<organism evidence="3 4">
    <name type="scientific">Synechococcus sp. (strain ATCC 27144 / PCC 6301 / SAUG 1402/1)</name>
    <name type="common">Anacystis nidulans</name>
    <dbReference type="NCBI Taxonomy" id="269084"/>
    <lineage>
        <taxon>Bacteria</taxon>
        <taxon>Bacillati</taxon>
        <taxon>Cyanobacteriota</taxon>
        <taxon>Cyanophyceae</taxon>
        <taxon>Synechococcales</taxon>
        <taxon>Synechococcaceae</taxon>
        <taxon>Synechococcus</taxon>
    </lineage>
</organism>
<gene>
    <name evidence="3" type="ordered locus">syc0346_d</name>
</gene>
<dbReference type="AlphaFoldDB" id="A0A0H3K0H0"/>
<dbReference type="InterPro" id="IPR006442">
    <property type="entry name" value="Antitoxin_Phd/YefM"/>
</dbReference>
<dbReference type="KEGG" id="syc:syc0346_d"/>
<dbReference type="Proteomes" id="UP000001175">
    <property type="component" value="Chromosome"/>
</dbReference>
<comment type="similarity">
    <text evidence="1 2">Belongs to the phD/YefM antitoxin family.</text>
</comment>
<dbReference type="NCBIfam" id="TIGR01552">
    <property type="entry name" value="phd_fam"/>
    <property type="match status" value="1"/>
</dbReference>
<dbReference type="InterPro" id="IPR036165">
    <property type="entry name" value="YefM-like_sf"/>
</dbReference>
<dbReference type="Gene3D" id="3.40.1620.10">
    <property type="entry name" value="YefM-like domain"/>
    <property type="match status" value="1"/>
</dbReference>
<reference evidence="3 4" key="1">
    <citation type="journal article" date="2007" name="Photosyn. Res.">
        <title>Complete nucleotide sequence of the freshwater unicellular cyanobacterium Synechococcus elongatus PCC 6301 chromosome: gene content and organization.</title>
        <authorList>
            <person name="Sugita C."/>
            <person name="Ogata K."/>
            <person name="Shikata M."/>
            <person name="Jikuya H."/>
            <person name="Takano J."/>
            <person name="Furumichi M."/>
            <person name="Kanehisa M."/>
            <person name="Omata T."/>
            <person name="Sugiura M."/>
            <person name="Sugita M."/>
        </authorList>
    </citation>
    <scope>NUCLEOTIDE SEQUENCE [LARGE SCALE GENOMIC DNA]</scope>
    <source>
        <strain evidence="4">ATCC 27144 / PCC 6301 / SAUG 1402/1</strain>
    </source>
</reference>